<name>A0A345C196_9BACI</name>
<evidence type="ECO:0000256" key="2">
    <source>
        <dbReference type="ARBA" id="ARBA00022448"/>
    </source>
</evidence>
<dbReference type="PROSITE" id="PS50850">
    <property type="entry name" value="MFS"/>
    <property type="match status" value="1"/>
</dbReference>
<evidence type="ECO:0000256" key="4">
    <source>
        <dbReference type="ARBA" id="ARBA00022989"/>
    </source>
</evidence>
<keyword evidence="2" id="KW-0813">Transport</keyword>
<evidence type="ECO:0000256" key="5">
    <source>
        <dbReference type="ARBA" id="ARBA00023136"/>
    </source>
</evidence>
<keyword evidence="5 7" id="KW-0472">Membrane</keyword>
<feature type="transmembrane region" description="Helical" evidence="7">
    <location>
        <begin position="262"/>
        <end position="283"/>
    </location>
</feature>
<dbReference type="SUPFAM" id="SSF103473">
    <property type="entry name" value="MFS general substrate transporter"/>
    <property type="match status" value="1"/>
</dbReference>
<feature type="transmembrane region" description="Helical" evidence="7">
    <location>
        <begin position="351"/>
        <end position="374"/>
    </location>
</feature>
<feature type="transmembrane region" description="Helical" evidence="7">
    <location>
        <begin position="164"/>
        <end position="181"/>
    </location>
</feature>
<dbReference type="PANTHER" id="PTHR11360">
    <property type="entry name" value="MONOCARBOXYLATE TRANSPORTER"/>
    <property type="match status" value="1"/>
</dbReference>
<dbReference type="AlphaFoldDB" id="A0A345C196"/>
<evidence type="ECO:0000259" key="8">
    <source>
        <dbReference type="PROSITE" id="PS50850"/>
    </source>
</evidence>
<feature type="transmembrane region" description="Helical" evidence="7">
    <location>
        <begin position="38"/>
        <end position="60"/>
    </location>
</feature>
<evidence type="ECO:0000313" key="9">
    <source>
        <dbReference type="EMBL" id="AXF56977.1"/>
    </source>
</evidence>
<dbReference type="GO" id="GO:0022857">
    <property type="term" value="F:transmembrane transporter activity"/>
    <property type="evidence" value="ECO:0007669"/>
    <property type="project" value="InterPro"/>
</dbReference>
<dbReference type="EMBL" id="CP031092">
    <property type="protein sequence ID" value="AXF56977.1"/>
    <property type="molecule type" value="Genomic_DNA"/>
</dbReference>
<dbReference type="InterPro" id="IPR011701">
    <property type="entry name" value="MFS"/>
</dbReference>
<feature type="transmembrane region" description="Helical" evidence="7">
    <location>
        <begin position="106"/>
        <end position="125"/>
    </location>
</feature>
<gene>
    <name evidence="9" type="ORF">DT065_13845</name>
</gene>
<keyword evidence="3 7" id="KW-0812">Transmembrane</keyword>
<dbReference type="InterPro" id="IPR020846">
    <property type="entry name" value="MFS_dom"/>
</dbReference>
<feature type="transmembrane region" description="Helical" evidence="7">
    <location>
        <begin position="289"/>
        <end position="308"/>
    </location>
</feature>
<feature type="transmembrane region" description="Helical" evidence="7">
    <location>
        <begin position="415"/>
        <end position="438"/>
    </location>
</feature>
<evidence type="ECO:0000313" key="10">
    <source>
        <dbReference type="Proteomes" id="UP000252100"/>
    </source>
</evidence>
<dbReference type="Proteomes" id="UP000252100">
    <property type="component" value="Chromosome"/>
</dbReference>
<evidence type="ECO:0000256" key="1">
    <source>
        <dbReference type="ARBA" id="ARBA00004651"/>
    </source>
</evidence>
<dbReference type="GO" id="GO:0005886">
    <property type="term" value="C:plasma membrane"/>
    <property type="evidence" value="ECO:0007669"/>
    <property type="project" value="UniProtKB-SubCell"/>
</dbReference>
<feature type="region of interest" description="Disordered" evidence="6">
    <location>
        <begin position="226"/>
        <end position="246"/>
    </location>
</feature>
<evidence type="ECO:0000256" key="3">
    <source>
        <dbReference type="ARBA" id="ARBA00022692"/>
    </source>
</evidence>
<dbReference type="PANTHER" id="PTHR11360:SF317">
    <property type="entry name" value="MAJOR FACILITATOR SUPERFAMILY (MFS) PROFILE DOMAIN-CONTAINING PROTEIN-RELATED"/>
    <property type="match status" value="1"/>
</dbReference>
<dbReference type="OrthoDB" id="9793415at2"/>
<keyword evidence="4 7" id="KW-1133">Transmembrane helix</keyword>
<dbReference type="InterPro" id="IPR050327">
    <property type="entry name" value="Proton-linked_MCT"/>
</dbReference>
<comment type="subcellular location">
    <subcellularLocation>
        <location evidence="1">Cell membrane</location>
        <topology evidence="1">Multi-pass membrane protein</topology>
    </subcellularLocation>
</comment>
<feature type="transmembrane region" description="Helical" evidence="7">
    <location>
        <begin position="329"/>
        <end position="345"/>
    </location>
</feature>
<feature type="transmembrane region" description="Helical" evidence="7">
    <location>
        <begin position="131"/>
        <end position="152"/>
    </location>
</feature>
<dbReference type="Pfam" id="PF07690">
    <property type="entry name" value="MFS_1"/>
    <property type="match status" value="1"/>
</dbReference>
<dbReference type="InterPro" id="IPR036259">
    <property type="entry name" value="MFS_trans_sf"/>
</dbReference>
<dbReference type="CDD" id="cd17353">
    <property type="entry name" value="MFS_OFA_like"/>
    <property type="match status" value="1"/>
</dbReference>
<evidence type="ECO:0000256" key="6">
    <source>
        <dbReference type="SAM" id="MobiDB-lite"/>
    </source>
</evidence>
<feature type="compositionally biased region" description="Basic and acidic residues" evidence="6">
    <location>
        <begin position="227"/>
        <end position="236"/>
    </location>
</feature>
<keyword evidence="10" id="KW-1185">Reference proteome</keyword>
<feature type="transmembrane region" description="Helical" evidence="7">
    <location>
        <begin position="386"/>
        <end position="409"/>
    </location>
</feature>
<dbReference type="Gene3D" id="1.20.1250.20">
    <property type="entry name" value="MFS general substrate transporter like domains"/>
    <property type="match status" value="2"/>
</dbReference>
<proteinExistence type="predicted"/>
<sequence>MFYCYLSVVRIPIWFIICSIFHLHKEGVFILQANKNRWLIAASAIAIHLSIGSVYAYSVYQNPLNESLGWDIGAVTFAFTTAIFFLGMSAAFLGKFVERNGPSKSAMISAVLFGTGTLGAGFGIQMESLPLFVLFYGVIGGVGLGIGYISPVSTLVKWFPDRRGLATGMAVLGFGAGSLITSPVAEWLMGMISIPATFYTLGAAYLILMFAGASYIAPPPAGWEPANMKKQEQKKEEKKKKKDTQGDLAQLNARESLKTFRFYLLWGMMFINISAGIMLLAVASNMTQAITGAGSAAAATIVGIMGFFNGFGRIGWASASDYIGRTNTYIIFFVLQLGAFILLPFTTNEILFAILLFIIMTCYGGGFACLPAYIGDLFGTKQLGAIHGYTLTAWAMAGVFGPMAVSAIVGATADYTGAFVLFIFLLAIALVMAILMHLNIKRIRKQQSATSESTT</sequence>
<feature type="domain" description="Major facilitator superfamily (MFS) profile" evidence="8">
    <location>
        <begin position="39"/>
        <end position="444"/>
    </location>
</feature>
<reference evidence="9 10" key="1">
    <citation type="journal article" date="2018" name="J. Microbiol.">
        <title>Salicibibacter kimchii gen. nov., sp. nov., a moderately halophilic and alkalitolerant bacterium in the family Bacillaceae, isolated from kimchi.</title>
        <authorList>
            <person name="Jang J.Y."/>
            <person name="Oh Y.J."/>
            <person name="Lim S.K."/>
            <person name="Park H.K."/>
            <person name="Lee C."/>
            <person name="Kim J.Y."/>
            <person name="Lee M.A."/>
            <person name="Choi H.J."/>
        </authorList>
    </citation>
    <scope>NUCLEOTIDE SEQUENCE [LARGE SCALE GENOMIC DNA]</scope>
    <source>
        <strain evidence="9 10">NKC1-1</strain>
    </source>
</reference>
<feature type="transmembrane region" description="Helical" evidence="7">
    <location>
        <begin position="72"/>
        <end position="94"/>
    </location>
</feature>
<accession>A0A345C196</accession>
<evidence type="ECO:0000256" key="7">
    <source>
        <dbReference type="SAM" id="Phobius"/>
    </source>
</evidence>
<protein>
    <submittedName>
        <fullName evidence="9">MFS transporter</fullName>
    </submittedName>
</protein>
<organism evidence="9 10">
    <name type="scientific">Salicibibacter kimchii</name>
    <dbReference type="NCBI Taxonomy" id="2099786"/>
    <lineage>
        <taxon>Bacteria</taxon>
        <taxon>Bacillati</taxon>
        <taxon>Bacillota</taxon>
        <taxon>Bacilli</taxon>
        <taxon>Bacillales</taxon>
        <taxon>Bacillaceae</taxon>
        <taxon>Salicibibacter</taxon>
    </lineage>
</organism>
<dbReference type="KEGG" id="rue:DT065_13845"/>